<feature type="chain" id="PRO_5039706176" description="N-acetylmuramoyl-L-alanine amidase" evidence="5">
    <location>
        <begin position="21"/>
        <end position="496"/>
    </location>
</feature>
<comment type="catalytic activity">
    <reaction evidence="1">
        <text>Hydrolyzes the link between N-acetylmuramoyl residues and L-amino acid residues in certain cell-wall glycopeptides.</text>
        <dbReference type="EC" id="3.5.1.28"/>
    </reaction>
</comment>
<evidence type="ECO:0000256" key="5">
    <source>
        <dbReference type="SAM" id="SignalP"/>
    </source>
</evidence>
<dbReference type="EMBL" id="CP000386">
    <property type="protein sequence ID" value="ABG06019.1"/>
    <property type="molecule type" value="Genomic_DNA"/>
</dbReference>
<dbReference type="Pfam" id="PF25275">
    <property type="entry name" value="Golvesin_C"/>
    <property type="match status" value="1"/>
</dbReference>
<dbReference type="InterPro" id="IPR036505">
    <property type="entry name" value="Amidase/PGRP_sf"/>
</dbReference>
<dbReference type="GO" id="GO:0008745">
    <property type="term" value="F:N-acetylmuramoyl-L-alanine amidase activity"/>
    <property type="evidence" value="ECO:0007669"/>
    <property type="project" value="UniProtKB-EC"/>
</dbReference>
<dbReference type="Pfam" id="PF01510">
    <property type="entry name" value="Amidase_2"/>
    <property type="match status" value="1"/>
</dbReference>
<dbReference type="STRING" id="266117.Rxyl_3112"/>
<keyword evidence="5" id="KW-0732">Signal</keyword>
<dbReference type="Proteomes" id="UP000006637">
    <property type="component" value="Chromosome"/>
</dbReference>
<dbReference type="PANTHER" id="PTHR30417">
    <property type="entry name" value="N-ACETYLMURAMOYL-L-ALANINE AMIDASE AMID"/>
    <property type="match status" value="1"/>
</dbReference>
<dbReference type="GO" id="GO:0009254">
    <property type="term" value="P:peptidoglycan turnover"/>
    <property type="evidence" value="ECO:0007669"/>
    <property type="project" value="TreeGrafter"/>
</dbReference>
<feature type="domain" description="N-acetylmuramoyl-L-alanine amidase" evidence="6">
    <location>
        <begin position="211"/>
        <end position="341"/>
    </location>
</feature>
<keyword evidence="8" id="KW-1185">Reference proteome</keyword>
<keyword evidence="4" id="KW-0961">Cell wall biogenesis/degradation</keyword>
<protein>
    <recommendedName>
        <fullName evidence="2">N-acetylmuramoyl-L-alanine amidase</fullName>
        <ecNumber evidence="2">3.5.1.28</ecNumber>
    </recommendedName>
</protein>
<dbReference type="eggNOG" id="COG3023">
    <property type="taxonomic scope" value="Bacteria"/>
</dbReference>
<dbReference type="FunFam" id="3.40.80.10:FF:000006">
    <property type="entry name" value="N-acetylmuramoyl-L-alanine amidase"/>
    <property type="match status" value="1"/>
</dbReference>
<dbReference type="Gene3D" id="1.10.530.10">
    <property type="match status" value="1"/>
</dbReference>
<evidence type="ECO:0000313" key="7">
    <source>
        <dbReference type="EMBL" id="ABG06019.1"/>
    </source>
</evidence>
<evidence type="ECO:0000256" key="2">
    <source>
        <dbReference type="ARBA" id="ARBA00011901"/>
    </source>
</evidence>
<dbReference type="SMART" id="SM00644">
    <property type="entry name" value="Ami_2"/>
    <property type="match status" value="1"/>
</dbReference>
<dbReference type="KEGG" id="rxy:Rxyl_3112"/>
<proteinExistence type="predicted"/>
<evidence type="ECO:0000256" key="3">
    <source>
        <dbReference type="ARBA" id="ARBA00022801"/>
    </source>
</evidence>
<dbReference type="PANTHER" id="PTHR30417:SF1">
    <property type="entry name" value="N-ACETYLMURAMOYL-L-ALANINE AMIDASE AMID"/>
    <property type="match status" value="1"/>
</dbReference>
<dbReference type="CDD" id="cd14488">
    <property type="entry name" value="CBM6-CBM35-CBM36_like_2"/>
    <property type="match status" value="1"/>
</dbReference>
<dbReference type="CDD" id="cd06583">
    <property type="entry name" value="PGRP"/>
    <property type="match status" value="1"/>
</dbReference>
<dbReference type="InterPro" id="IPR051206">
    <property type="entry name" value="NAMLAA_amidase_2"/>
</dbReference>
<name>Q1ARF9_RUBXD</name>
<dbReference type="EC" id="3.5.1.28" evidence="2"/>
<reference evidence="7 8" key="1">
    <citation type="submission" date="2006-06" db="EMBL/GenBank/DDBJ databases">
        <title>Complete sequence of Rubrobacter xylanophilus DSM 9941.</title>
        <authorList>
            <consortium name="US DOE Joint Genome Institute"/>
            <person name="Copeland A."/>
            <person name="Lucas S."/>
            <person name="Lapidus A."/>
            <person name="Barry K."/>
            <person name="Detter J.C."/>
            <person name="Glavina del Rio T."/>
            <person name="Hammon N."/>
            <person name="Israni S."/>
            <person name="Dalin E."/>
            <person name="Tice H."/>
            <person name="Pitluck S."/>
            <person name="Munk A.C."/>
            <person name="Brettin T."/>
            <person name="Bruce D."/>
            <person name="Han C."/>
            <person name="Tapia R."/>
            <person name="Gilna P."/>
            <person name="Schmutz J."/>
            <person name="Larimer F."/>
            <person name="Land M."/>
            <person name="Hauser L."/>
            <person name="Kyrpides N."/>
            <person name="Lykidis A."/>
            <person name="da Costa M.S."/>
            <person name="Rainey F.A."/>
            <person name="Empadinhas N."/>
            <person name="Jolivet E."/>
            <person name="Battista J.R."/>
            <person name="Richardson P."/>
        </authorList>
    </citation>
    <scope>NUCLEOTIDE SEQUENCE [LARGE SCALE GENOMIC DNA]</scope>
    <source>
        <strain evidence="8">DSM 9941 / NBRC 16129 / PRD-1</strain>
    </source>
</reference>
<dbReference type="HOGENOM" id="CLU_015278_2_0_11"/>
<keyword evidence="3" id="KW-0378">Hydrolase</keyword>
<evidence type="ECO:0000256" key="4">
    <source>
        <dbReference type="ARBA" id="ARBA00023316"/>
    </source>
</evidence>
<feature type="signal peptide" evidence="5">
    <location>
        <begin position="1"/>
        <end position="20"/>
    </location>
</feature>
<dbReference type="SUPFAM" id="SSF55846">
    <property type="entry name" value="N-acetylmuramoyl-L-alanine amidase-like"/>
    <property type="match status" value="1"/>
</dbReference>
<dbReference type="InterPro" id="IPR002502">
    <property type="entry name" value="Amidase_domain"/>
</dbReference>
<dbReference type="InterPro" id="IPR033803">
    <property type="entry name" value="CBD-like_Golvesin-Xly"/>
</dbReference>
<dbReference type="RefSeq" id="WP_011566024.1">
    <property type="nucleotide sequence ID" value="NC_008148.1"/>
</dbReference>
<dbReference type="GO" id="GO:0009253">
    <property type="term" value="P:peptidoglycan catabolic process"/>
    <property type="evidence" value="ECO:0007669"/>
    <property type="project" value="InterPro"/>
</dbReference>
<dbReference type="GO" id="GO:0071555">
    <property type="term" value="P:cell wall organization"/>
    <property type="evidence" value="ECO:0007669"/>
    <property type="project" value="UniProtKB-KW"/>
</dbReference>
<dbReference type="AlphaFoldDB" id="Q1ARF9"/>
<dbReference type="Gene3D" id="3.40.80.10">
    <property type="entry name" value="Peptidoglycan recognition protein-like"/>
    <property type="match status" value="1"/>
</dbReference>
<organism evidence="7 8">
    <name type="scientific">Rubrobacter xylanophilus (strain DSM 9941 / JCM 11954 / NBRC 16129 / PRD-1)</name>
    <dbReference type="NCBI Taxonomy" id="266117"/>
    <lineage>
        <taxon>Bacteria</taxon>
        <taxon>Bacillati</taxon>
        <taxon>Actinomycetota</taxon>
        <taxon>Rubrobacteria</taxon>
        <taxon>Rubrobacterales</taxon>
        <taxon>Rubrobacteraceae</taxon>
        <taxon>Rubrobacter</taxon>
    </lineage>
</organism>
<sequence>MRAATVAFLALMIAVVSGLAGSGGGAAAREGGSLEGEFRAAAAEHGVPADLLKAMGYVNTRWEMPPPEASDYEKGATEGRGQYGIMALTRNPSKDTLGRAARLTGLSAERLKNDRAANIRGAAAVLADIQGERKPRGINGWYEAVSEYGDGVLYANQVYETLRKGAEAEISSGERVRLRAHPEAETREVYTTMASADYGRATWYGAHPDNYTDSNRERSYDINRIVIHVTQGSWSSAINWFKDGRAQVSAHYTVRSSDGKIGQSVREADIAWHAGNWDYNTHSIGIEHEGYVSQKRWFTDAMYRSSARLAAYLCKKYRIPIDRKHIIGHNQVPGADHTDPGPYWNWDRYMRLVRSYAGSSTYTQVVDNSSPRFSASRAWDLNTWNPQKYGKNYRAAKPRNVNDPARYRIKIPRRGKYAVFAWWPANAGYNQHTRYTIRTVSGWQKRVVNQEKNGGRWVKLGTYTLAAGDRVYVRVHRDVAGRDWVIADAVRVKRVG</sequence>
<evidence type="ECO:0000313" key="8">
    <source>
        <dbReference type="Proteomes" id="UP000006637"/>
    </source>
</evidence>
<accession>Q1ARF9</accession>
<gene>
    <name evidence="7" type="ordered locus">Rxyl_3112</name>
</gene>
<evidence type="ECO:0000259" key="6">
    <source>
        <dbReference type="SMART" id="SM00644"/>
    </source>
</evidence>
<dbReference type="PhylomeDB" id="Q1ARF9"/>
<evidence type="ECO:0000256" key="1">
    <source>
        <dbReference type="ARBA" id="ARBA00001561"/>
    </source>
</evidence>